<dbReference type="AlphaFoldDB" id="K3Y4J3"/>
<organism evidence="1 2">
    <name type="scientific">Setaria italica</name>
    <name type="common">Foxtail millet</name>
    <name type="synonym">Panicum italicum</name>
    <dbReference type="NCBI Taxonomy" id="4555"/>
    <lineage>
        <taxon>Eukaryota</taxon>
        <taxon>Viridiplantae</taxon>
        <taxon>Streptophyta</taxon>
        <taxon>Embryophyta</taxon>
        <taxon>Tracheophyta</taxon>
        <taxon>Spermatophyta</taxon>
        <taxon>Magnoliopsida</taxon>
        <taxon>Liliopsida</taxon>
        <taxon>Poales</taxon>
        <taxon>Poaceae</taxon>
        <taxon>PACMAD clade</taxon>
        <taxon>Panicoideae</taxon>
        <taxon>Panicodae</taxon>
        <taxon>Paniceae</taxon>
        <taxon>Cenchrinae</taxon>
        <taxon>Setaria</taxon>
    </lineage>
</organism>
<dbReference type="Proteomes" id="UP000004995">
    <property type="component" value="Unassembled WGS sequence"/>
</dbReference>
<dbReference type="EMBL" id="AGNK02002240">
    <property type="status" value="NOT_ANNOTATED_CDS"/>
    <property type="molecule type" value="Genomic_DNA"/>
</dbReference>
<keyword evidence="2" id="KW-1185">Reference proteome</keyword>
<dbReference type="Gramene" id="KQL09615">
    <property type="protein sequence ID" value="KQL09615"/>
    <property type="gene ID" value="SETIT_009131mg"/>
</dbReference>
<sequence length="33" mass="3785">MGPIHFRPSTFFLLPWPLPHRGPGKLGRDFPVI</sequence>
<name>K3Y4J3_SETIT</name>
<evidence type="ECO:0000313" key="2">
    <source>
        <dbReference type="Proteomes" id="UP000004995"/>
    </source>
</evidence>
<reference evidence="2" key="1">
    <citation type="journal article" date="2012" name="Nat. Biotechnol.">
        <title>Reference genome sequence of the model plant Setaria.</title>
        <authorList>
            <person name="Bennetzen J.L."/>
            <person name="Schmutz J."/>
            <person name="Wang H."/>
            <person name="Percifield R."/>
            <person name="Hawkins J."/>
            <person name="Pontaroli A.C."/>
            <person name="Estep M."/>
            <person name="Feng L."/>
            <person name="Vaughn J.N."/>
            <person name="Grimwood J."/>
            <person name="Jenkins J."/>
            <person name="Barry K."/>
            <person name="Lindquist E."/>
            <person name="Hellsten U."/>
            <person name="Deshpande S."/>
            <person name="Wang X."/>
            <person name="Wu X."/>
            <person name="Mitros T."/>
            <person name="Triplett J."/>
            <person name="Yang X."/>
            <person name="Ye C.Y."/>
            <person name="Mauro-Herrera M."/>
            <person name="Wang L."/>
            <person name="Li P."/>
            <person name="Sharma M."/>
            <person name="Sharma R."/>
            <person name="Ronald P.C."/>
            <person name="Panaud O."/>
            <person name="Kellogg E.A."/>
            <person name="Brutnell T.P."/>
            <person name="Doust A.N."/>
            <person name="Tuskan G.A."/>
            <person name="Rokhsar D."/>
            <person name="Devos K.M."/>
        </authorList>
    </citation>
    <scope>NUCLEOTIDE SEQUENCE [LARGE SCALE GENOMIC DNA]</scope>
    <source>
        <strain evidence="2">cv. Yugu1</strain>
    </source>
</reference>
<dbReference type="InParanoid" id="K3Y4J3"/>
<dbReference type="HOGENOM" id="CLU_3385626_0_0_1"/>
<evidence type="ECO:0000313" key="1">
    <source>
        <dbReference type="EnsemblPlants" id="KQL09615"/>
    </source>
</evidence>
<dbReference type="EnsemblPlants" id="KQL09615">
    <property type="protein sequence ID" value="KQL09615"/>
    <property type="gene ID" value="SETIT_009131mg"/>
</dbReference>
<proteinExistence type="predicted"/>
<reference evidence="1" key="2">
    <citation type="submission" date="2018-08" db="UniProtKB">
        <authorList>
            <consortium name="EnsemblPlants"/>
        </authorList>
    </citation>
    <scope>IDENTIFICATION</scope>
    <source>
        <strain evidence="1">Yugu1</strain>
    </source>
</reference>
<accession>K3Y4J3</accession>
<protein>
    <submittedName>
        <fullName evidence="1">Uncharacterized protein</fullName>
    </submittedName>
</protein>